<evidence type="ECO:0000256" key="8">
    <source>
        <dbReference type="ARBA" id="ARBA00037998"/>
    </source>
</evidence>
<reference evidence="10" key="2">
    <citation type="submission" date="2020-09" db="EMBL/GenBank/DDBJ databases">
        <authorList>
            <person name="Sun Q."/>
            <person name="Sedlacek I."/>
        </authorList>
    </citation>
    <scope>NUCLEOTIDE SEQUENCE</scope>
    <source>
        <strain evidence="10">CCM 7684</strain>
    </source>
</reference>
<protein>
    <submittedName>
        <fullName evidence="10">Branched-chain amino acid ABC transporter permease</fullName>
    </submittedName>
</protein>
<dbReference type="PANTHER" id="PTHR11795:SF445">
    <property type="entry name" value="AMINO ACID ABC TRANSPORTER PERMEASE PROTEIN"/>
    <property type="match status" value="1"/>
</dbReference>
<evidence type="ECO:0000256" key="1">
    <source>
        <dbReference type="ARBA" id="ARBA00004651"/>
    </source>
</evidence>
<name>A0A8J2VN35_9RHOB</name>
<feature type="transmembrane region" description="Helical" evidence="9">
    <location>
        <begin position="137"/>
        <end position="159"/>
    </location>
</feature>
<dbReference type="CDD" id="cd06582">
    <property type="entry name" value="TM_PBP1_LivH_like"/>
    <property type="match status" value="1"/>
</dbReference>
<comment type="subcellular location">
    <subcellularLocation>
        <location evidence="1">Cell membrane</location>
        <topology evidence="1">Multi-pass membrane protein</topology>
    </subcellularLocation>
</comment>
<dbReference type="Proteomes" id="UP000602745">
    <property type="component" value="Unassembled WGS sequence"/>
</dbReference>
<feature type="transmembrane region" description="Helical" evidence="9">
    <location>
        <begin position="6"/>
        <end position="32"/>
    </location>
</feature>
<dbReference type="GO" id="GO:0005886">
    <property type="term" value="C:plasma membrane"/>
    <property type="evidence" value="ECO:0007669"/>
    <property type="project" value="UniProtKB-SubCell"/>
</dbReference>
<evidence type="ECO:0000313" key="11">
    <source>
        <dbReference type="Proteomes" id="UP000602745"/>
    </source>
</evidence>
<evidence type="ECO:0000256" key="5">
    <source>
        <dbReference type="ARBA" id="ARBA00022970"/>
    </source>
</evidence>
<evidence type="ECO:0000313" key="10">
    <source>
        <dbReference type="EMBL" id="GGE34510.1"/>
    </source>
</evidence>
<dbReference type="RefSeq" id="WP_229729194.1">
    <property type="nucleotide sequence ID" value="NZ_BMCP01000001.1"/>
</dbReference>
<dbReference type="GO" id="GO:0022857">
    <property type="term" value="F:transmembrane transporter activity"/>
    <property type="evidence" value="ECO:0007669"/>
    <property type="project" value="InterPro"/>
</dbReference>
<feature type="transmembrane region" description="Helical" evidence="9">
    <location>
        <begin position="225"/>
        <end position="250"/>
    </location>
</feature>
<evidence type="ECO:0000256" key="6">
    <source>
        <dbReference type="ARBA" id="ARBA00022989"/>
    </source>
</evidence>
<comment type="caution">
    <text evidence="10">The sequence shown here is derived from an EMBL/GenBank/DDBJ whole genome shotgun (WGS) entry which is preliminary data.</text>
</comment>
<accession>A0A8J2VN35</accession>
<keyword evidence="2" id="KW-0813">Transport</keyword>
<keyword evidence="7 9" id="KW-0472">Membrane</keyword>
<feature type="transmembrane region" description="Helical" evidence="9">
    <location>
        <begin position="191"/>
        <end position="213"/>
    </location>
</feature>
<sequence length="288" mass="30397">MTGTLIAQSLVNGVVLGMTYVLVALGFTLIFGIMRMVNFAHGEFYMLGAFVTFFAFAQFQIPFIVSLAIAAIIIGCFGMLIERVIFRPFRGNELNGMIAALGLAIIIQNAALIMWGADPKPMPSVATGILKLGPLIFPWSRLYVIGAAAVIIALFYVVITHTSLGRAMRAVAQDTEIALVQGIRAERIYPFAFGLSVALAALAGGLMGPVFGVSPTVGLAPMLKAFIVVIIGGLGSIPGALLGGLLLGIVESFASTFLGATVSDFLLLALVMLVLIFRPWGLMGVREA</sequence>
<dbReference type="AlphaFoldDB" id="A0A8J2VN35"/>
<evidence type="ECO:0000256" key="2">
    <source>
        <dbReference type="ARBA" id="ARBA00022448"/>
    </source>
</evidence>
<keyword evidence="3" id="KW-1003">Cell membrane</keyword>
<dbReference type="InterPro" id="IPR052157">
    <property type="entry name" value="BCAA_transport_permease"/>
</dbReference>
<dbReference type="PANTHER" id="PTHR11795">
    <property type="entry name" value="BRANCHED-CHAIN AMINO ACID TRANSPORT SYSTEM PERMEASE PROTEIN LIVH"/>
    <property type="match status" value="1"/>
</dbReference>
<reference evidence="10" key="1">
    <citation type="journal article" date="2014" name="Int. J. Syst. Evol. Microbiol.">
        <title>Complete genome sequence of Corynebacterium casei LMG S-19264T (=DSM 44701T), isolated from a smear-ripened cheese.</title>
        <authorList>
            <consortium name="US DOE Joint Genome Institute (JGI-PGF)"/>
            <person name="Walter F."/>
            <person name="Albersmeier A."/>
            <person name="Kalinowski J."/>
            <person name="Ruckert C."/>
        </authorList>
    </citation>
    <scope>NUCLEOTIDE SEQUENCE</scope>
    <source>
        <strain evidence="10">CCM 7684</strain>
    </source>
</reference>
<feature type="transmembrane region" description="Helical" evidence="9">
    <location>
        <begin position="44"/>
        <end position="61"/>
    </location>
</feature>
<evidence type="ECO:0000256" key="4">
    <source>
        <dbReference type="ARBA" id="ARBA00022692"/>
    </source>
</evidence>
<dbReference type="GO" id="GO:0006865">
    <property type="term" value="P:amino acid transport"/>
    <property type="evidence" value="ECO:0007669"/>
    <property type="project" value="UniProtKB-KW"/>
</dbReference>
<evidence type="ECO:0000256" key="3">
    <source>
        <dbReference type="ARBA" id="ARBA00022475"/>
    </source>
</evidence>
<dbReference type="InterPro" id="IPR001851">
    <property type="entry name" value="ABC_transp_permease"/>
</dbReference>
<dbReference type="EMBL" id="BMCP01000001">
    <property type="protein sequence ID" value="GGE34510.1"/>
    <property type="molecule type" value="Genomic_DNA"/>
</dbReference>
<comment type="similarity">
    <text evidence="8">Belongs to the binding-protein-dependent transport system permease family. LivHM subfamily.</text>
</comment>
<feature type="transmembrane region" description="Helical" evidence="9">
    <location>
        <begin position="257"/>
        <end position="277"/>
    </location>
</feature>
<keyword evidence="4 9" id="KW-0812">Transmembrane</keyword>
<gene>
    <name evidence="10" type="ORF">GCM10007276_09910</name>
</gene>
<keyword evidence="6 9" id="KW-1133">Transmembrane helix</keyword>
<evidence type="ECO:0000256" key="7">
    <source>
        <dbReference type="ARBA" id="ARBA00023136"/>
    </source>
</evidence>
<keyword evidence="11" id="KW-1185">Reference proteome</keyword>
<dbReference type="Pfam" id="PF02653">
    <property type="entry name" value="BPD_transp_2"/>
    <property type="match status" value="1"/>
</dbReference>
<evidence type="ECO:0000256" key="9">
    <source>
        <dbReference type="SAM" id="Phobius"/>
    </source>
</evidence>
<organism evidence="10 11">
    <name type="scientific">Agaricicola taiwanensis</name>
    <dbReference type="NCBI Taxonomy" id="591372"/>
    <lineage>
        <taxon>Bacteria</taxon>
        <taxon>Pseudomonadati</taxon>
        <taxon>Pseudomonadota</taxon>
        <taxon>Alphaproteobacteria</taxon>
        <taxon>Rhodobacterales</taxon>
        <taxon>Paracoccaceae</taxon>
        <taxon>Agaricicola</taxon>
    </lineage>
</organism>
<proteinExistence type="inferred from homology"/>
<feature type="transmembrane region" description="Helical" evidence="9">
    <location>
        <begin position="98"/>
        <end position="117"/>
    </location>
</feature>
<keyword evidence="5" id="KW-0029">Amino-acid transport</keyword>
<feature type="transmembrane region" description="Helical" evidence="9">
    <location>
        <begin position="67"/>
        <end position="86"/>
    </location>
</feature>